<comment type="caution">
    <text evidence="5">The sequence shown here is derived from an EMBL/GenBank/DDBJ whole genome shotgun (WGS) entry which is preliminary data.</text>
</comment>
<dbReference type="PANTHER" id="PTHR47991">
    <property type="entry name" value="OXOGLUTARATE/IRON-DEPENDENT DIOXYGENASE"/>
    <property type="match status" value="1"/>
</dbReference>
<keyword evidence="1 3" id="KW-0479">Metal-binding</keyword>
<feature type="domain" description="Fe2OG dioxygenase" evidence="4">
    <location>
        <begin position="68"/>
        <end position="175"/>
    </location>
</feature>
<proteinExistence type="inferred from homology"/>
<dbReference type="EMBL" id="JASWJB010000376">
    <property type="protein sequence ID" value="KAK2590979.1"/>
    <property type="molecule type" value="Genomic_DNA"/>
</dbReference>
<keyword evidence="2 3" id="KW-0408">Iron</keyword>
<name>A0AAJ0CDF9_9HYPO</name>
<dbReference type="InterPro" id="IPR044861">
    <property type="entry name" value="IPNS-like_FE2OG_OXY"/>
</dbReference>
<accession>A0AAJ0CDF9</accession>
<comment type="similarity">
    <text evidence="3">Belongs to the iron/ascorbate-dependent oxidoreductase family.</text>
</comment>
<dbReference type="SUPFAM" id="SSF51197">
    <property type="entry name" value="Clavaminate synthase-like"/>
    <property type="match status" value="1"/>
</dbReference>
<dbReference type="Gene3D" id="2.60.120.330">
    <property type="entry name" value="B-lactam Antibiotic, Isopenicillin N Synthase, Chain"/>
    <property type="match status" value="1"/>
</dbReference>
<sequence length="234" mass="26435">MGYKPAGVQTGSVAGNKDGFEGFLIFEHALRSAPQAKPINGPRVFQDKRQLLETTNAHLGQIGRIILDSLSRSLQLTGDKNLASHPRGDEVGHIPHTDIGSSSMVFSDVPGLQVYHHREKNWMFIVPRPGRMICNIGDSAEFLSRNVLRSSLHRVIPHHTQRHKVKLTVVYLMRPPETDTVFVDRDGKEWRSVDWHNKKNRLFAKILDSQASNTALTGRNIEVDLWNEQDQAHL</sequence>
<dbReference type="PROSITE" id="PS51471">
    <property type="entry name" value="FE2OG_OXY"/>
    <property type="match status" value="1"/>
</dbReference>
<dbReference type="InterPro" id="IPR027443">
    <property type="entry name" value="IPNS-like_sf"/>
</dbReference>
<keyword evidence="6" id="KW-1185">Reference proteome</keyword>
<dbReference type="GO" id="GO:0016491">
    <property type="term" value="F:oxidoreductase activity"/>
    <property type="evidence" value="ECO:0007669"/>
    <property type="project" value="UniProtKB-KW"/>
</dbReference>
<evidence type="ECO:0000256" key="1">
    <source>
        <dbReference type="ARBA" id="ARBA00022723"/>
    </source>
</evidence>
<evidence type="ECO:0000313" key="6">
    <source>
        <dbReference type="Proteomes" id="UP001251528"/>
    </source>
</evidence>
<evidence type="ECO:0000256" key="3">
    <source>
        <dbReference type="RuleBase" id="RU003682"/>
    </source>
</evidence>
<keyword evidence="3" id="KW-0560">Oxidoreductase</keyword>
<dbReference type="InterPro" id="IPR005123">
    <property type="entry name" value="Oxoglu/Fe-dep_dioxygenase_dom"/>
</dbReference>
<dbReference type="GO" id="GO:0046872">
    <property type="term" value="F:metal ion binding"/>
    <property type="evidence" value="ECO:0007669"/>
    <property type="project" value="UniProtKB-KW"/>
</dbReference>
<reference evidence="5" key="1">
    <citation type="submission" date="2023-06" db="EMBL/GenBank/DDBJ databases">
        <title>Conoideocrella luteorostrata (Hypocreales: Clavicipitaceae), a potential biocontrol fungus for elongate hemlock scale in United States Christmas tree production areas.</title>
        <authorList>
            <person name="Barrett H."/>
            <person name="Lovett B."/>
            <person name="Macias A.M."/>
            <person name="Stajich J.E."/>
            <person name="Kasson M.T."/>
        </authorList>
    </citation>
    <scope>NUCLEOTIDE SEQUENCE</scope>
    <source>
        <strain evidence="5">ARSEF 14590</strain>
    </source>
</reference>
<dbReference type="Pfam" id="PF03171">
    <property type="entry name" value="2OG-FeII_Oxy"/>
    <property type="match status" value="1"/>
</dbReference>
<evidence type="ECO:0000259" key="4">
    <source>
        <dbReference type="PROSITE" id="PS51471"/>
    </source>
</evidence>
<dbReference type="InterPro" id="IPR050295">
    <property type="entry name" value="Plant_2OG-oxidoreductases"/>
</dbReference>
<gene>
    <name evidence="5" type="ORF">QQS21_011338</name>
</gene>
<dbReference type="Proteomes" id="UP001251528">
    <property type="component" value="Unassembled WGS sequence"/>
</dbReference>
<evidence type="ECO:0000313" key="5">
    <source>
        <dbReference type="EMBL" id="KAK2590979.1"/>
    </source>
</evidence>
<protein>
    <recommendedName>
        <fullName evidence="4">Fe2OG dioxygenase domain-containing protein</fullName>
    </recommendedName>
</protein>
<evidence type="ECO:0000256" key="2">
    <source>
        <dbReference type="ARBA" id="ARBA00023004"/>
    </source>
</evidence>
<organism evidence="5 6">
    <name type="scientific">Conoideocrella luteorostrata</name>
    <dbReference type="NCBI Taxonomy" id="1105319"/>
    <lineage>
        <taxon>Eukaryota</taxon>
        <taxon>Fungi</taxon>
        <taxon>Dikarya</taxon>
        <taxon>Ascomycota</taxon>
        <taxon>Pezizomycotina</taxon>
        <taxon>Sordariomycetes</taxon>
        <taxon>Hypocreomycetidae</taxon>
        <taxon>Hypocreales</taxon>
        <taxon>Clavicipitaceae</taxon>
        <taxon>Conoideocrella</taxon>
    </lineage>
</organism>
<dbReference type="AlphaFoldDB" id="A0AAJ0CDF9"/>